<feature type="domain" description="Replication factor-A protein 1 N-terminal" evidence="2">
    <location>
        <begin position="7"/>
        <end position="108"/>
    </location>
</feature>
<dbReference type="SUPFAM" id="SSF52047">
    <property type="entry name" value="RNI-like"/>
    <property type="match status" value="1"/>
</dbReference>
<evidence type="ECO:0000259" key="1">
    <source>
        <dbReference type="Pfam" id="PF00646"/>
    </source>
</evidence>
<evidence type="ECO:0000313" key="4">
    <source>
        <dbReference type="Proteomes" id="UP001610334"/>
    </source>
</evidence>
<gene>
    <name evidence="3" type="ORF">BJX63DRAFT_427471</name>
</gene>
<dbReference type="EMBL" id="JBFXLT010000004">
    <property type="protein sequence ID" value="KAL2821468.1"/>
    <property type="molecule type" value="Genomic_DNA"/>
</dbReference>
<organism evidence="3 4">
    <name type="scientific">Aspergillus granulosus</name>
    <dbReference type="NCBI Taxonomy" id="176169"/>
    <lineage>
        <taxon>Eukaryota</taxon>
        <taxon>Fungi</taxon>
        <taxon>Dikarya</taxon>
        <taxon>Ascomycota</taxon>
        <taxon>Pezizomycotina</taxon>
        <taxon>Eurotiomycetes</taxon>
        <taxon>Eurotiomycetidae</taxon>
        <taxon>Eurotiales</taxon>
        <taxon>Aspergillaceae</taxon>
        <taxon>Aspergillus</taxon>
        <taxon>Aspergillus subgen. Nidulantes</taxon>
    </lineage>
</organism>
<dbReference type="Gene3D" id="2.40.50.140">
    <property type="entry name" value="Nucleic acid-binding proteins"/>
    <property type="match status" value="1"/>
</dbReference>
<dbReference type="Pfam" id="PF00646">
    <property type="entry name" value="F-box"/>
    <property type="match status" value="1"/>
</dbReference>
<dbReference type="Proteomes" id="UP001610334">
    <property type="component" value="Unassembled WGS sequence"/>
</dbReference>
<dbReference type="InterPro" id="IPR012340">
    <property type="entry name" value="NA-bd_OB-fold"/>
</dbReference>
<evidence type="ECO:0000259" key="2">
    <source>
        <dbReference type="Pfam" id="PF04057"/>
    </source>
</evidence>
<keyword evidence="4" id="KW-1185">Reference proteome</keyword>
<evidence type="ECO:0008006" key="5">
    <source>
        <dbReference type="Google" id="ProtNLM"/>
    </source>
</evidence>
<dbReference type="InterPro" id="IPR032675">
    <property type="entry name" value="LRR_dom_sf"/>
</dbReference>
<evidence type="ECO:0000313" key="3">
    <source>
        <dbReference type="EMBL" id="KAL2821468.1"/>
    </source>
</evidence>
<reference evidence="3 4" key="1">
    <citation type="submission" date="2024-07" db="EMBL/GenBank/DDBJ databases">
        <title>Section-level genome sequencing and comparative genomics of Aspergillus sections Usti and Cavernicolus.</title>
        <authorList>
            <consortium name="Lawrence Berkeley National Laboratory"/>
            <person name="Nybo J.L."/>
            <person name="Vesth T.C."/>
            <person name="Theobald S."/>
            <person name="Frisvad J.C."/>
            <person name="Larsen T.O."/>
            <person name="Kjaerboelling I."/>
            <person name="Rothschild-Mancinelli K."/>
            <person name="Lyhne E.K."/>
            <person name="Kogle M.E."/>
            <person name="Barry K."/>
            <person name="Clum A."/>
            <person name="Na H."/>
            <person name="Ledsgaard L."/>
            <person name="Lin J."/>
            <person name="Lipzen A."/>
            <person name="Kuo A."/>
            <person name="Riley R."/>
            <person name="Mondo S."/>
            <person name="Labutti K."/>
            <person name="Haridas S."/>
            <person name="Pangalinan J."/>
            <person name="Salamov A.A."/>
            <person name="Simmons B.A."/>
            <person name="Magnuson J.K."/>
            <person name="Chen J."/>
            <person name="Drula E."/>
            <person name="Henrissat B."/>
            <person name="Wiebenga A."/>
            <person name="Lubbers R.J."/>
            <person name="Gomes A.C."/>
            <person name="Makela M.R."/>
            <person name="Stajich J."/>
            <person name="Grigoriev I.V."/>
            <person name="Mortensen U.H."/>
            <person name="De Vries R.P."/>
            <person name="Baker S.E."/>
            <person name="Andersen M.R."/>
        </authorList>
    </citation>
    <scope>NUCLEOTIDE SEQUENCE [LARGE SCALE GENOMIC DNA]</scope>
    <source>
        <strain evidence="3 4">CBS 588.65</strain>
    </source>
</reference>
<proteinExistence type="predicted"/>
<dbReference type="Pfam" id="PF04057">
    <property type="entry name" value="Rep-A_N"/>
    <property type="match status" value="1"/>
</dbReference>
<comment type="caution">
    <text evidence="3">The sequence shown here is derived from an EMBL/GenBank/DDBJ whole genome shotgun (WGS) entry which is preliminary data.</text>
</comment>
<dbReference type="SUPFAM" id="SSF50249">
    <property type="entry name" value="Nucleic acid-binding proteins"/>
    <property type="match status" value="1"/>
</dbReference>
<name>A0ABR4I137_9EURO</name>
<feature type="domain" description="F-box" evidence="1">
    <location>
        <begin position="149"/>
        <end position="184"/>
    </location>
</feature>
<dbReference type="InterPro" id="IPR007199">
    <property type="entry name" value="Rep_factor-A_N"/>
</dbReference>
<dbReference type="InterPro" id="IPR001810">
    <property type="entry name" value="F-box_dom"/>
</dbReference>
<sequence length="591" mass="66393">MASDSILSTGSIELMIEDPHYAVELCPAPIVQCIQVKPISVKPNGVTWWRAVLSDGKHWIRALLTSHLGQLVDDGELVKYCICRLKQCRPTSIRDKTILVIQQIEIIRSFGILPKTGRPLPINSTVQLSGEMVGFSTEKQHALLSWHLISRFPLEIFNMIVTNLNQRDKLALSLASKKLCALVTPSLYSVVELRSKKRLVDFAGAMARDPSLRSFVRTCMLEGDVCCIDAEACNFHANTITSLPLLCHLGFQSCHEVTDTCSMIPMLQRLVSDKILQPLRSFHLDLNGILANDLPKNLQEQILQTMFSAPLIKYLQVSYCHREHEDFPNRRIREITNLRLKPPKPELTSLRTLVFQWDGLPLPLLSTLLQLPRSLETLTLRISGRYDHALGGPAMTLDCTLSPVADTLRELELDFVHRVSGNYPEAVGLLWGTKGLTAFTRLQYLSISGNFLREVQGFNGKTPWLPPSLVSLCITTSKLLHCLKPEPNTESSPVCRRLVRGEHFVYFDPATVRTLSSLCGMLESVPNLRQFLIKEGSHGYGTYQRSFVLRYPPIALVGEPLQPLVDRGIRIGLEFREAANIWLTVKVITGF</sequence>
<dbReference type="CDD" id="cd04477">
    <property type="entry name" value="RPA1N"/>
    <property type="match status" value="1"/>
</dbReference>
<dbReference type="Gene3D" id="3.80.10.10">
    <property type="entry name" value="Ribonuclease Inhibitor"/>
    <property type="match status" value="1"/>
</dbReference>
<protein>
    <recommendedName>
        <fullName evidence="5">F-box domain-containing protein</fullName>
    </recommendedName>
</protein>
<accession>A0ABR4I137</accession>